<dbReference type="EMBL" id="JAHRIO010080349">
    <property type="protein sequence ID" value="MEQ2184397.1"/>
    <property type="molecule type" value="Genomic_DNA"/>
</dbReference>
<feature type="non-terminal residue" evidence="2">
    <location>
        <position position="1"/>
    </location>
</feature>
<sequence length="180" mass="19844">EGTSKFATLEINPKRAQRRHQQQRDLGGLINFEKRRKVNSLFLEFEVIAQIKLLQLASNNYSFTQESHFREWFAALNFPFCVFIETYSSVSCFCSASSRQLTEAGCSGGAGSHSKSFDHSHYRPYQGGGGDSGDALSVTSVSSSGSDLEDVNTSFLSDSPEGHERKVNTRKSGMSRSGPL</sequence>
<feature type="compositionally biased region" description="Polar residues" evidence="1">
    <location>
        <begin position="170"/>
        <end position="180"/>
    </location>
</feature>
<accession>A0ABV0PLL5</accession>
<feature type="region of interest" description="Disordered" evidence="1">
    <location>
        <begin position="113"/>
        <end position="180"/>
    </location>
</feature>
<organism evidence="2 3">
    <name type="scientific">Goodea atripinnis</name>
    <dbReference type="NCBI Taxonomy" id="208336"/>
    <lineage>
        <taxon>Eukaryota</taxon>
        <taxon>Metazoa</taxon>
        <taxon>Chordata</taxon>
        <taxon>Craniata</taxon>
        <taxon>Vertebrata</taxon>
        <taxon>Euteleostomi</taxon>
        <taxon>Actinopterygii</taxon>
        <taxon>Neopterygii</taxon>
        <taxon>Teleostei</taxon>
        <taxon>Neoteleostei</taxon>
        <taxon>Acanthomorphata</taxon>
        <taxon>Ovalentaria</taxon>
        <taxon>Atherinomorphae</taxon>
        <taxon>Cyprinodontiformes</taxon>
        <taxon>Goodeidae</taxon>
        <taxon>Goodea</taxon>
    </lineage>
</organism>
<evidence type="ECO:0000313" key="3">
    <source>
        <dbReference type="Proteomes" id="UP001476798"/>
    </source>
</evidence>
<comment type="caution">
    <text evidence="2">The sequence shown here is derived from an EMBL/GenBank/DDBJ whole genome shotgun (WGS) entry which is preliminary data.</text>
</comment>
<feature type="compositionally biased region" description="Low complexity" evidence="1">
    <location>
        <begin position="133"/>
        <end position="146"/>
    </location>
</feature>
<evidence type="ECO:0000313" key="2">
    <source>
        <dbReference type="EMBL" id="MEQ2184397.1"/>
    </source>
</evidence>
<name>A0ABV0PLL5_9TELE</name>
<dbReference type="Gene3D" id="1.10.840.10">
    <property type="entry name" value="Ras guanine-nucleotide exchange factors catalytic domain"/>
    <property type="match status" value="1"/>
</dbReference>
<evidence type="ECO:0000256" key="1">
    <source>
        <dbReference type="SAM" id="MobiDB-lite"/>
    </source>
</evidence>
<gene>
    <name evidence="2" type="ORF">GOODEAATRI_007564</name>
</gene>
<keyword evidence="3" id="KW-1185">Reference proteome</keyword>
<proteinExistence type="predicted"/>
<dbReference type="InterPro" id="IPR036964">
    <property type="entry name" value="RASGEF_cat_dom_sf"/>
</dbReference>
<protein>
    <submittedName>
        <fullName evidence="2">Uncharacterized protein</fullName>
    </submittedName>
</protein>
<reference evidence="2 3" key="1">
    <citation type="submission" date="2021-06" db="EMBL/GenBank/DDBJ databases">
        <authorList>
            <person name="Palmer J.M."/>
        </authorList>
    </citation>
    <scope>NUCLEOTIDE SEQUENCE [LARGE SCALE GENOMIC DNA]</scope>
    <source>
        <strain evidence="2 3">GA_2019</strain>
        <tissue evidence="2">Muscle</tissue>
    </source>
</reference>
<dbReference type="Proteomes" id="UP001476798">
    <property type="component" value="Unassembled WGS sequence"/>
</dbReference>